<feature type="binding site" evidence="2">
    <location>
        <position position="57"/>
    </location>
    <ligand>
        <name>Fe cation</name>
        <dbReference type="ChEBI" id="CHEBI:24875"/>
    </ligand>
</feature>
<evidence type="ECO:0000259" key="5">
    <source>
        <dbReference type="Pfam" id="PF02678"/>
    </source>
</evidence>
<dbReference type="CDD" id="cd02909">
    <property type="entry name" value="cupin_pirin_N"/>
    <property type="match status" value="1"/>
</dbReference>
<feature type="binding site" evidence="2">
    <location>
        <position position="103"/>
    </location>
    <ligand>
        <name>Fe cation</name>
        <dbReference type="ChEBI" id="CHEBI:24875"/>
    </ligand>
</feature>
<name>A0A5M6ZM54_9PROT</name>
<comment type="similarity">
    <text evidence="1 3">Belongs to the pirin family.</text>
</comment>
<feature type="region of interest" description="Disordered" evidence="4">
    <location>
        <begin position="284"/>
        <end position="312"/>
    </location>
</feature>
<keyword evidence="2" id="KW-0408">Iron</keyword>
<accession>A0A5M6ZM54</accession>
<evidence type="ECO:0000313" key="8">
    <source>
        <dbReference type="Proteomes" id="UP000325122"/>
    </source>
</evidence>
<evidence type="ECO:0000259" key="6">
    <source>
        <dbReference type="Pfam" id="PF05726"/>
    </source>
</evidence>
<dbReference type="InterPro" id="IPR011051">
    <property type="entry name" value="RmlC_Cupin_sf"/>
</dbReference>
<keyword evidence="8" id="KW-1185">Reference proteome</keyword>
<dbReference type="InterPro" id="IPR003829">
    <property type="entry name" value="Pirin_N_dom"/>
</dbReference>
<evidence type="ECO:0000256" key="2">
    <source>
        <dbReference type="PIRSR" id="PIRSR006232-1"/>
    </source>
</evidence>
<dbReference type="CDD" id="cd02247">
    <property type="entry name" value="cupin_pirin_C"/>
    <property type="match status" value="1"/>
</dbReference>
<dbReference type="RefSeq" id="WP_150022006.1">
    <property type="nucleotide sequence ID" value="NZ_VWOJ01000001.1"/>
</dbReference>
<evidence type="ECO:0000256" key="1">
    <source>
        <dbReference type="ARBA" id="ARBA00008416"/>
    </source>
</evidence>
<gene>
    <name evidence="7" type="ORF">F1654_02985</name>
</gene>
<dbReference type="PANTHER" id="PTHR13903:SF8">
    <property type="entry name" value="PIRIN"/>
    <property type="match status" value="1"/>
</dbReference>
<dbReference type="GO" id="GO:0046872">
    <property type="term" value="F:metal ion binding"/>
    <property type="evidence" value="ECO:0007669"/>
    <property type="project" value="UniProtKB-KW"/>
</dbReference>
<feature type="binding site" evidence="2">
    <location>
        <position position="101"/>
    </location>
    <ligand>
        <name>Fe cation</name>
        <dbReference type="ChEBI" id="CHEBI:24875"/>
    </ligand>
</feature>
<dbReference type="Pfam" id="PF02678">
    <property type="entry name" value="Pirin"/>
    <property type="match status" value="1"/>
</dbReference>
<sequence>MSQIDLIIPGRKKDLGGFAVARILPVAKRRRVGPFVFFDEMGPADFAPGKGIDVRPHPHVCLATVTYLFEGEMDHADSLGVHQTIRPGEVNLMTAGRGITHSERTGPAARKAGQHLHGIQIWIALPGDAEEIEPAFHHHAAGELPEFERGGARLRLILGTAYEHRSPVKAYSPIVYIHAEAPAGAAIDLPRGHGELAAYVVSGAIEADGEPVSSGHMAVFATGEAPVLRVRADSRIMILGGANIGERYLDWNFVASSKARLEQARADWRASIAGGFRDTPFALPPGESEWIPLPGDADTGAPPEPTEDCPTS</sequence>
<dbReference type="Pfam" id="PF05726">
    <property type="entry name" value="Pirin_C"/>
    <property type="match status" value="1"/>
</dbReference>
<dbReference type="AlphaFoldDB" id="A0A5M6ZM54"/>
<comment type="cofactor">
    <cofactor evidence="2">
        <name>Fe cation</name>
        <dbReference type="ChEBI" id="CHEBI:24875"/>
    </cofactor>
    <text evidence="2">Binds 1 Fe cation per subunit.</text>
</comment>
<keyword evidence="2" id="KW-0479">Metal-binding</keyword>
<proteinExistence type="inferred from homology"/>
<feature type="binding site" evidence="2">
    <location>
        <position position="59"/>
    </location>
    <ligand>
        <name>Fe cation</name>
        <dbReference type="ChEBI" id="CHEBI:24875"/>
    </ligand>
</feature>
<dbReference type="PIRSF" id="PIRSF006232">
    <property type="entry name" value="Pirin"/>
    <property type="match status" value="1"/>
</dbReference>
<dbReference type="InterPro" id="IPR008778">
    <property type="entry name" value="Pirin_C_dom"/>
</dbReference>
<evidence type="ECO:0000256" key="3">
    <source>
        <dbReference type="RuleBase" id="RU003457"/>
    </source>
</evidence>
<feature type="domain" description="Pirin N-terminal" evidence="5">
    <location>
        <begin position="20"/>
        <end position="123"/>
    </location>
</feature>
<dbReference type="PANTHER" id="PTHR13903">
    <property type="entry name" value="PIRIN-RELATED"/>
    <property type="match status" value="1"/>
</dbReference>
<dbReference type="InterPro" id="IPR014710">
    <property type="entry name" value="RmlC-like_jellyroll"/>
</dbReference>
<reference evidence="7 8" key="1">
    <citation type="submission" date="2019-09" db="EMBL/GenBank/DDBJ databases">
        <authorList>
            <person name="Kevbrin V."/>
            <person name="Grouzdev D.S."/>
        </authorList>
    </citation>
    <scope>NUCLEOTIDE SEQUENCE [LARGE SCALE GENOMIC DNA]</scope>
    <source>
        <strain evidence="7 8">G-192</strain>
    </source>
</reference>
<evidence type="ECO:0000313" key="7">
    <source>
        <dbReference type="EMBL" id="KAA5804975.1"/>
    </source>
</evidence>
<dbReference type="EMBL" id="VWOJ01000001">
    <property type="protein sequence ID" value="KAA5804975.1"/>
    <property type="molecule type" value="Genomic_DNA"/>
</dbReference>
<dbReference type="SUPFAM" id="SSF51182">
    <property type="entry name" value="RmlC-like cupins"/>
    <property type="match status" value="1"/>
</dbReference>
<organism evidence="7 8">
    <name type="scientific">Alkalicaulis satelles</name>
    <dbReference type="NCBI Taxonomy" id="2609175"/>
    <lineage>
        <taxon>Bacteria</taxon>
        <taxon>Pseudomonadati</taxon>
        <taxon>Pseudomonadota</taxon>
        <taxon>Alphaproteobacteria</taxon>
        <taxon>Maricaulales</taxon>
        <taxon>Maricaulaceae</taxon>
        <taxon>Alkalicaulis</taxon>
    </lineage>
</organism>
<feature type="domain" description="Pirin C-terminal" evidence="6">
    <location>
        <begin position="176"/>
        <end position="270"/>
    </location>
</feature>
<evidence type="ECO:0000256" key="4">
    <source>
        <dbReference type="SAM" id="MobiDB-lite"/>
    </source>
</evidence>
<protein>
    <submittedName>
        <fullName evidence="7">Pirin family protein</fullName>
    </submittedName>
</protein>
<comment type="caution">
    <text evidence="7">The sequence shown here is derived from an EMBL/GenBank/DDBJ whole genome shotgun (WGS) entry which is preliminary data.</text>
</comment>
<dbReference type="Proteomes" id="UP000325122">
    <property type="component" value="Unassembled WGS sequence"/>
</dbReference>
<dbReference type="Gene3D" id="2.60.120.10">
    <property type="entry name" value="Jelly Rolls"/>
    <property type="match status" value="2"/>
</dbReference>
<dbReference type="InterPro" id="IPR012093">
    <property type="entry name" value="Pirin"/>
</dbReference>